<evidence type="ECO:0000313" key="2">
    <source>
        <dbReference type="Proteomes" id="UP000054144"/>
    </source>
</evidence>
<protein>
    <submittedName>
        <fullName evidence="1">Uncharacterized protein</fullName>
    </submittedName>
</protein>
<dbReference type="Pfam" id="PF00657">
    <property type="entry name" value="Lipase_GDSL"/>
    <property type="match status" value="1"/>
</dbReference>
<reference evidence="1 2" key="1">
    <citation type="journal article" date="2015" name="Fungal Genet. Biol.">
        <title>Evolution of novel wood decay mechanisms in Agaricales revealed by the genome sequences of Fistulina hepatica and Cylindrobasidium torrendii.</title>
        <authorList>
            <person name="Floudas D."/>
            <person name="Held B.W."/>
            <person name="Riley R."/>
            <person name="Nagy L.G."/>
            <person name="Koehler G."/>
            <person name="Ransdell A.S."/>
            <person name="Younus H."/>
            <person name="Chow J."/>
            <person name="Chiniquy J."/>
            <person name="Lipzen A."/>
            <person name="Tritt A."/>
            <person name="Sun H."/>
            <person name="Haridas S."/>
            <person name="LaButti K."/>
            <person name="Ohm R.A."/>
            <person name="Kues U."/>
            <person name="Blanchette R.A."/>
            <person name="Grigoriev I.V."/>
            <person name="Minto R.E."/>
            <person name="Hibbett D.S."/>
        </authorList>
    </citation>
    <scope>NUCLEOTIDE SEQUENCE [LARGE SCALE GENOMIC DNA]</scope>
    <source>
        <strain evidence="1 2">ATCC 64428</strain>
    </source>
</reference>
<dbReference type="InterPro" id="IPR001087">
    <property type="entry name" value="GDSL"/>
</dbReference>
<keyword evidence="2" id="KW-1185">Reference proteome</keyword>
<dbReference type="EMBL" id="KN881832">
    <property type="protein sequence ID" value="KIY48525.1"/>
    <property type="molecule type" value="Genomic_DNA"/>
</dbReference>
<evidence type="ECO:0000313" key="1">
    <source>
        <dbReference type="EMBL" id="KIY48525.1"/>
    </source>
</evidence>
<dbReference type="AlphaFoldDB" id="A0A0D7ACY4"/>
<sequence>MAGKREYSELQDDKSGRSQKASLWSESLETMVIFGDSYSAPTEEETWVNYLQGDARFHHTAIRNFAFPGATAEEDLVSQLARFFAVFPPMKTRDSKPVLDPTRTCYVLALGVNDCGRTDEDDLDAIVENVLDAAHRLYIKAGARNFVFIDVPPIDRSPAGLEHADTIQGRVSAWNAQLNAQVSEFARDMPRVTVFCFSVHAVLTEVLDNPEEYEYAEEDTTEEGGAIWADELHVTAAVHKTRNTSPELLAPRTYVPSRSPPQSQWQLLSLQPKTDWFGEVLREVLWETHDKRKQCALPIVHAAFLHVDEPLGGWSTNLFSRPSENEPIMLILQCAHVVTS</sequence>
<dbReference type="GO" id="GO:0016788">
    <property type="term" value="F:hydrolase activity, acting on ester bonds"/>
    <property type="evidence" value="ECO:0007669"/>
    <property type="project" value="InterPro"/>
</dbReference>
<gene>
    <name evidence="1" type="ORF">FISHEDRAFT_73495</name>
</gene>
<proteinExistence type="predicted"/>
<accession>A0A0D7ACY4</accession>
<organism evidence="1 2">
    <name type="scientific">Fistulina hepatica ATCC 64428</name>
    <dbReference type="NCBI Taxonomy" id="1128425"/>
    <lineage>
        <taxon>Eukaryota</taxon>
        <taxon>Fungi</taxon>
        <taxon>Dikarya</taxon>
        <taxon>Basidiomycota</taxon>
        <taxon>Agaricomycotina</taxon>
        <taxon>Agaricomycetes</taxon>
        <taxon>Agaricomycetidae</taxon>
        <taxon>Agaricales</taxon>
        <taxon>Fistulinaceae</taxon>
        <taxon>Fistulina</taxon>
    </lineage>
</organism>
<dbReference type="InterPro" id="IPR036514">
    <property type="entry name" value="SGNH_hydro_sf"/>
</dbReference>
<dbReference type="OrthoDB" id="1600564at2759"/>
<dbReference type="Gene3D" id="3.40.50.1110">
    <property type="entry name" value="SGNH hydrolase"/>
    <property type="match status" value="1"/>
</dbReference>
<dbReference type="Proteomes" id="UP000054144">
    <property type="component" value="Unassembled WGS sequence"/>
</dbReference>
<dbReference type="SUPFAM" id="SSF52266">
    <property type="entry name" value="SGNH hydrolase"/>
    <property type="match status" value="1"/>
</dbReference>
<name>A0A0D7ACY4_9AGAR</name>